<keyword evidence="2" id="KW-1133">Transmembrane helix</keyword>
<accession>A0A1H3EYY8</accession>
<dbReference type="OrthoDB" id="2067486at2"/>
<dbReference type="AlphaFoldDB" id="A0A1H3EYY8"/>
<feature type="transmembrane region" description="Helical" evidence="2">
    <location>
        <begin position="36"/>
        <end position="54"/>
    </location>
</feature>
<evidence type="ECO:0000313" key="4">
    <source>
        <dbReference type="Proteomes" id="UP000183918"/>
    </source>
</evidence>
<dbReference type="EMBL" id="FNPG01000004">
    <property type="protein sequence ID" value="SDX84033.1"/>
    <property type="molecule type" value="Genomic_DNA"/>
</dbReference>
<gene>
    <name evidence="3" type="ORF">SAMN02910414_00069</name>
</gene>
<feature type="region of interest" description="Disordered" evidence="1">
    <location>
        <begin position="61"/>
        <end position="106"/>
    </location>
</feature>
<evidence type="ECO:0000313" key="3">
    <source>
        <dbReference type="EMBL" id="SDX84033.1"/>
    </source>
</evidence>
<keyword evidence="2" id="KW-0812">Transmembrane</keyword>
<proteinExistence type="predicted"/>
<protein>
    <submittedName>
        <fullName evidence="3">Uncharacterized protein</fullName>
    </submittedName>
</protein>
<organism evidence="3 4">
    <name type="scientific">Lachnobacterium bovis DSM 14045</name>
    <dbReference type="NCBI Taxonomy" id="1122142"/>
    <lineage>
        <taxon>Bacteria</taxon>
        <taxon>Bacillati</taxon>
        <taxon>Bacillota</taxon>
        <taxon>Clostridia</taxon>
        <taxon>Lachnospirales</taxon>
        <taxon>Lachnospiraceae</taxon>
        <taxon>Lachnobacterium</taxon>
    </lineage>
</organism>
<feature type="transmembrane region" description="Helical" evidence="2">
    <location>
        <begin position="5"/>
        <end position="24"/>
    </location>
</feature>
<keyword evidence="4" id="KW-1185">Reference proteome</keyword>
<dbReference type="RefSeq" id="WP_074714882.1">
    <property type="nucleotide sequence ID" value="NZ_FNPG01000004.1"/>
</dbReference>
<name>A0A1H3EYY8_9FIRM</name>
<keyword evidence="2" id="KW-0472">Membrane</keyword>
<reference evidence="3 4" key="1">
    <citation type="submission" date="2016-10" db="EMBL/GenBank/DDBJ databases">
        <authorList>
            <person name="de Groot N.N."/>
        </authorList>
    </citation>
    <scope>NUCLEOTIDE SEQUENCE [LARGE SCALE GENOMIC DNA]</scope>
    <source>
        <strain evidence="3 4">DSM 14045</strain>
    </source>
</reference>
<feature type="compositionally biased region" description="Acidic residues" evidence="1">
    <location>
        <begin position="65"/>
        <end position="106"/>
    </location>
</feature>
<dbReference type="STRING" id="1122142.SAMN02910414_00069"/>
<dbReference type="Proteomes" id="UP000183918">
    <property type="component" value="Unassembled WGS sequence"/>
</dbReference>
<evidence type="ECO:0000256" key="1">
    <source>
        <dbReference type="SAM" id="MobiDB-lite"/>
    </source>
</evidence>
<sequence length="106" mass="12355">MNTKYIPAIVMLIGGLIDCIFAIINHLNLFDFTLELLIVLVVFLVIGECVRYVLDRNLNNFSDKNEEDDEEMDEDDEDYDEDDEEYGEDDEDEADNVDSLEEDDDY</sequence>
<evidence type="ECO:0000256" key="2">
    <source>
        <dbReference type="SAM" id="Phobius"/>
    </source>
</evidence>